<dbReference type="GO" id="GO:0042910">
    <property type="term" value="F:xenobiotic transmembrane transporter activity"/>
    <property type="evidence" value="ECO:0007669"/>
    <property type="project" value="InterPro"/>
</dbReference>
<dbReference type="InterPro" id="IPR048279">
    <property type="entry name" value="MdtK-like"/>
</dbReference>
<reference evidence="14 15" key="1">
    <citation type="submission" date="2017-12" db="EMBL/GenBank/DDBJ databases">
        <title>Phylogenetic diversity of female urinary microbiome.</title>
        <authorList>
            <person name="Thomas-White K."/>
            <person name="Wolfe A.J."/>
        </authorList>
    </citation>
    <scope>NUCLEOTIDE SEQUENCE [LARGE SCALE GENOMIC DNA]</scope>
    <source>
        <strain evidence="14 15">UMB0898</strain>
    </source>
</reference>
<dbReference type="OrthoDB" id="9806302at2"/>
<evidence type="ECO:0000256" key="5">
    <source>
        <dbReference type="ARBA" id="ARBA00022448"/>
    </source>
</evidence>
<evidence type="ECO:0000256" key="4">
    <source>
        <dbReference type="ARBA" id="ARBA00020268"/>
    </source>
</evidence>
<protein>
    <recommendedName>
        <fullName evidence="4">Probable multidrug resistance protein NorM</fullName>
    </recommendedName>
    <alternativeName>
        <fullName evidence="12">Multidrug-efflux transporter</fullName>
    </alternativeName>
</protein>
<keyword evidence="6" id="KW-0050">Antiport</keyword>
<keyword evidence="9 13" id="KW-1133">Transmembrane helix</keyword>
<evidence type="ECO:0000256" key="10">
    <source>
        <dbReference type="ARBA" id="ARBA00023065"/>
    </source>
</evidence>
<evidence type="ECO:0000256" key="9">
    <source>
        <dbReference type="ARBA" id="ARBA00022989"/>
    </source>
</evidence>
<evidence type="ECO:0000256" key="11">
    <source>
        <dbReference type="ARBA" id="ARBA00023136"/>
    </source>
</evidence>
<evidence type="ECO:0000256" key="1">
    <source>
        <dbReference type="ARBA" id="ARBA00003408"/>
    </source>
</evidence>
<accession>A0A2I1K1E8</accession>
<evidence type="ECO:0000313" key="14">
    <source>
        <dbReference type="EMBL" id="PKY89494.1"/>
    </source>
</evidence>
<dbReference type="PANTHER" id="PTHR43298">
    <property type="entry name" value="MULTIDRUG RESISTANCE PROTEIN NORM-RELATED"/>
    <property type="match status" value="1"/>
</dbReference>
<dbReference type="PANTHER" id="PTHR43298:SF2">
    <property type="entry name" value="FMN_FAD EXPORTER YEEO-RELATED"/>
    <property type="match status" value="1"/>
</dbReference>
<dbReference type="Pfam" id="PF01554">
    <property type="entry name" value="MatE"/>
    <property type="match status" value="2"/>
</dbReference>
<evidence type="ECO:0000256" key="8">
    <source>
        <dbReference type="ARBA" id="ARBA00022692"/>
    </source>
</evidence>
<dbReference type="NCBIfam" id="TIGR00797">
    <property type="entry name" value="matE"/>
    <property type="match status" value="1"/>
</dbReference>
<keyword evidence="10" id="KW-0406">Ion transport</keyword>
<feature type="transmembrane region" description="Helical" evidence="13">
    <location>
        <begin position="54"/>
        <end position="74"/>
    </location>
</feature>
<evidence type="ECO:0000256" key="7">
    <source>
        <dbReference type="ARBA" id="ARBA00022475"/>
    </source>
</evidence>
<dbReference type="EMBL" id="PKHE01000007">
    <property type="protein sequence ID" value="PKY89494.1"/>
    <property type="molecule type" value="Genomic_DNA"/>
</dbReference>
<comment type="caution">
    <text evidence="14">The sequence shown here is derived from an EMBL/GenBank/DDBJ whole genome shotgun (WGS) entry which is preliminary data.</text>
</comment>
<dbReference type="GO" id="GO:0005886">
    <property type="term" value="C:plasma membrane"/>
    <property type="evidence" value="ECO:0007669"/>
    <property type="project" value="UniProtKB-SubCell"/>
</dbReference>
<dbReference type="GO" id="GO:0015297">
    <property type="term" value="F:antiporter activity"/>
    <property type="evidence" value="ECO:0007669"/>
    <property type="project" value="UniProtKB-KW"/>
</dbReference>
<evidence type="ECO:0000256" key="6">
    <source>
        <dbReference type="ARBA" id="ARBA00022449"/>
    </source>
</evidence>
<evidence type="ECO:0000313" key="15">
    <source>
        <dbReference type="Proteomes" id="UP000234384"/>
    </source>
</evidence>
<feature type="transmembrane region" description="Helical" evidence="13">
    <location>
        <begin position="86"/>
        <end position="108"/>
    </location>
</feature>
<comment type="similarity">
    <text evidence="3">Belongs to the multi antimicrobial extrusion (MATE) (TC 2.A.66.1) family.</text>
</comment>
<name>A0A2I1K1E8_9LACT</name>
<keyword evidence="11 13" id="KW-0472">Membrane</keyword>
<comment type="subcellular location">
    <subcellularLocation>
        <location evidence="2">Cell membrane</location>
        <topology evidence="2">Multi-pass membrane protein</topology>
    </subcellularLocation>
</comment>
<feature type="transmembrane region" description="Helical" evidence="13">
    <location>
        <begin position="128"/>
        <end position="146"/>
    </location>
</feature>
<sequence>MNTKHYYKNALKMAWPSVLESFFISLAGMIDTMMVSAMGTYAVAAVGLTTQAKFIGLTAFFAINVAVSALVARRRGQEDEDGANEIFLTALVMSIILCLIISISMVYYAGPLMRISGSQSDTHAPATLYFKIITSGMIFNVIAMVINAAQRGSGNTKIAFVTNLTSSIVNIIFNYLLINGYYGFPKLGIKGAAIATVFGTFIAMVMSIRSLFHHSSYIRVKYIIKHHIRTQWQTVKSIVQFGSTMLVENLAMRVGFLTTAITAANLGTSSFAVHNAAMNIIRIGFALADGMQVAAVALTGYALGQGEREEAITYGHVCQRIGLAISVVVAIVFFFGGETIMGAFFSNPAEIEMGTILTRFMTVIILLQISQIIYGACLRAGGDVKYTLMAGIVSVTFIRTITTLTLVNVFQLGLIGIWIGIFSDQFSRYLFMRHRFKQGKWTEIAI</sequence>
<evidence type="ECO:0000256" key="13">
    <source>
        <dbReference type="SAM" id="Phobius"/>
    </source>
</evidence>
<keyword evidence="8 13" id="KW-0812">Transmembrane</keyword>
<feature type="transmembrane region" description="Helical" evidence="13">
    <location>
        <begin position="21"/>
        <end position="48"/>
    </location>
</feature>
<keyword evidence="5" id="KW-0813">Transport</keyword>
<dbReference type="InterPro" id="IPR002528">
    <property type="entry name" value="MATE_fam"/>
</dbReference>
<organism evidence="14 15">
    <name type="scientific">Falseniella ignava</name>
    <dbReference type="NCBI Taxonomy" id="137730"/>
    <lineage>
        <taxon>Bacteria</taxon>
        <taxon>Bacillati</taxon>
        <taxon>Bacillota</taxon>
        <taxon>Bacilli</taxon>
        <taxon>Lactobacillales</taxon>
        <taxon>Aerococcaceae</taxon>
        <taxon>Falseniella</taxon>
    </lineage>
</organism>
<dbReference type="InterPro" id="IPR050222">
    <property type="entry name" value="MATE_MdtK"/>
</dbReference>
<dbReference type="AlphaFoldDB" id="A0A2I1K1E8"/>
<dbReference type="PIRSF" id="PIRSF006603">
    <property type="entry name" value="DinF"/>
    <property type="match status" value="1"/>
</dbReference>
<proteinExistence type="inferred from homology"/>
<feature type="transmembrane region" description="Helical" evidence="13">
    <location>
        <begin position="158"/>
        <end position="177"/>
    </location>
</feature>
<comment type="function">
    <text evidence="1">Multidrug efflux pump.</text>
</comment>
<dbReference type="GO" id="GO:0006811">
    <property type="term" value="P:monoatomic ion transport"/>
    <property type="evidence" value="ECO:0007669"/>
    <property type="project" value="UniProtKB-KW"/>
</dbReference>
<feature type="transmembrane region" description="Helical" evidence="13">
    <location>
        <begin position="356"/>
        <end position="374"/>
    </location>
</feature>
<feature type="transmembrane region" description="Helical" evidence="13">
    <location>
        <begin position="280"/>
        <end position="303"/>
    </location>
</feature>
<keyword evidence="7" id="KW-1003">Cell membrane</keyword>
<feature type="transmembrane region" description="Helical" evidence="13">
    <location>
        <begin position="254"/>
        <end position="274"/>
    </location>
</feature>
<dbReference type="RefSeq" id="WP_101954136.1">
    <property type="nucleotide sequence ID" value="NZ_PKHE01000007.1"/>
</dbReference>
<dbReference type="CDD" id="cd13137">
    <property type="entry name" value="MATE_NorM_like"/>
    <property type="match status" value="1"/>
</dbReference>
<feature type="transmembrane region" description="Helical" evidence="13">
    <location>
        <begin position="189"/>
        <end position="212"/>
    </location>
</feature>
<feature type="transmembrane region" description="Helical" evidence="13">
    <location>
        <begin position="323"/>
        <end position="344"/>
    </location>
</feature>
<evidence type="ECO:0000256" key="2">
    <source>
        <dbReference type="ARBA" id="ARBA00004651"/>
    </source>
</evidence>
<dbReference type="Proteomes" id="UP000234384">
    <property type="component" value="Unassembled WGS sequence"/>
</dbReference>
<evidence type="ECO:0000256" key="3">
    <source>
        <dbReference type="ARBA" id="ARBA00010199"/>
    </source>
</evidence>
<evidence type="ECO:0000256" key="12">
    <source>
        <dbReference type="ARBA" id="ARBA00031636"/>
    </source>
</evidence>
<gene>
    <name evidence="14" type="ORF">CYJ57_03785</name>
</gene>